<gene>
    <name evidence="1" type="ORF">AURDEDRAFT_175302</name>
</gene>
<dbReference type="EMBL" id="JH687884">
    <property type="protein sequence ID" value="EJD35655.1"/>
    <property type="molecule type" value="Genomic_DNA"/>
</dbReference>
<evidence type="ECO:0000313" key="1">
    <source>
        <dbReference type="EMBL" id="EJD35655.1"/>
    </source>
</evidence>
<dbReference type="KEGG" id="adl:AURDEDRAFT_175302"/>
<name>J0D8L5_AURST</name>
<dbReference type="Proteomes" id="UP000006514">
    <property type="component" value="Unassembled WGS sequence"/>
</dbReference>
<sequence>MFGGPKASHHWSRLGALGLPNRSPGVQLRGALALSFLECPGHVQDVGPGAAECSIAVRSMQHDRALRFAARRQPHAVAALFIAHTRLDVARFAWLEVCACFWAKVHTVVPALPCLQTLALHIDARRSEDEPPVPVSCPLLREVALWLCAYAPSTCFRLDVDVVVCFLDTQVVVAQLPALAVHRSIVLVGDRAQLLSRVEHIEDAYPGAR</sequence>
<dbReference type="AlphaFoldDB" id="J0D8L5"/>
<organism evidence="1 2">
    <name type="scientific">Auricularia subglabra (strain TFB-10046 / SS5)</name>
    <name type="common">White-rot fungus</name>
    <name type="synonym">Auricularia delicata (strain TFB10046)</name>
    <dbReference type="NCBI Taxonomy" id="717982"/>
    <lineage>
        <taxon>Eukaryota</taxon>
        <taxon>Fungi</taxon>
        <taxon>Dikarya</taxon>
        <taxon>Basidiomycota</taxon>
        <taxon>Agaricomycotina</taxon>
        <taxon>Agaricomycetes</taxon>
        <taxon>Auriculariales</taxon>
        <taxon>Auriculariaceae</taxon>
        <taxon>Auricularia</taxon>
    </lineage>
</organism>
<accession>J0D8L5</accession>
<dbReference type="InParanoid" id="J0D8L5"/>
<proteinExistence type="predicted"/>
<protein>
    <submittedName>
        <fullName evidence="1">Uncharacterized protein</fullName>
    </submittedName>
</protein>
<keyword evidence="2" id="KW-1185">Reference proteome</keyword>
<evidence type="ECO:0000313" key="2">
    <source>
        <dbReference type="Proteomes" id="UP000006514"/>
    </source>
</evidence>
<reference evidence="2" key="1">
    <citation type="journal article" date="2012" name="Science">
        <title>The Paleozoic origin of enzymatic lignin decomposition reconstructed from 31 fungal genomes.</title>
        <authorList>
            <person name="Floudas D."/>
            <person name="Binder M."/>
            <person name="Riley R."/>
            <person name="Barry K."/>
            <person name="Blanchette R.A."/>
            <person name="Henrissat B."/>
            <person name="Martinez A.T."/>
            <person name="Otillar R."/>
            <person name="Spatafora J.W."/>
            <person name="Yadav J.S."/>
            <person name="Aerts A."/>
            <person name="Benoit I."/>
            <person name="Boyd A."/>
            <person name="Carlson A."/>
            <person name="Copeland A."/>
            <person name="Coutinho P.M."/>
            <person name="de Vries R.P."/>
            <person name="Ferreira P."/>
            <person name="Findley K."/>
            <person name="Foster B."/>
            <person name="Gaskell J."/>
            <person name="Glotzer D."/>
            <person name="Gorecki P."/>
            <person name="Heitman J."/>
            <person name="Hesse C."/>
            <person name="Hori C."/>
            <person name="Igarashi K."/>
            <person name="Jurgens J.A."/>
            <person name="Kallen N."/>
            <person name="Kersten P."/>
            <person name="Kohler A."/>
            <person name="Kuees U."/>
            <person name="Kumar T.K.A."/>
            <person name="Kuo A."/>
            <person name="LaButti K."/>
            <person name="Larrondo L.F."/>
            <person name="Lindquist E."/>
            <person name="Ling A."/>
            <person name="Lombard V."/>
            <person name="Lucas S."/>
            <person name="Lundell T."/>
            <person name="Martin R."/>
            <person name="McLaughlin D.J."/>
            <person name="Morgenstern I."/>
            <person name="Morin E."/>
            <person name="Murat C."/>
            <person name="Nagy L.G."/>
            <person name="Nolan M."/>
            <person name="Ohm R.A."/>
            <person name="Patyshakuliyeva A."/>
            <person name="Rokas A."/>
            <person name="Ruiz-Duenas F.J."/>
            <person name="Sabat G."/>
            <person name="Salamov A."/>
            <person name="Samejima M."/>
            <person name="Schmutz J."/>
            <person name="Slot J.C."/>
            <person name="St John F."/>
            <person name="Stenlid J."/>
            <person name="Sun H."/>
            <person name="Sun S."/>
            <person name="Syed K."/>
            <person name="Tsang A."/>
            <person name="Wiebenga A."/>
            <person name="Young D."/>
            <person name="Pisabarro A."/>
            <person name="Eastwood D.C."/>
            <person name="Martin F."/>
            <person name="Cullen D."/>
            <person name="Grigoriev I.V."/>
            <person name="Hibbett D.S."/>
        </authorList>
    </citation>
    <scope>NUCLEOTIDE SEQUENCE [LARGE SCALE GENOMIC DNA]</scope>
    <source>
        <strain evidence="2">TFB10046</strain>
    </source>
</reference>